<evidence type="ECO:0000313" key="1">
    <source>
        <dbReference type="EMBL" id="KAF0912552.1"/>
    </source>
</evidence>
<reference evidence="1 2" key="1">
    <citation type="submission" date="2019-11" db="EMBL/GenBank/DDBJ databases">
        <title>Whole genome sequence of Oryza granulata.</title>
        <authorList>
            <person name="Li W."/>
        </authorList>
    </citation>
    <scope>NUCLEOTIDE SEQUENCE [LARGE SCALE GENOMIC DNA]</scope>
    <source>
        <strain evidence="2">cv. Menghai</strain>
        <tissue evidence="1">Leaf</tissue>
    </source>
</reference>
<accession>A0A6G1DK09</accession>
<gene>
    <name evidence="1" type="ORF">E2562_015249</name>
</gene>
<evidence type="ECO:0000313" key="2">
    <source>
        <dbReference type="Proteomes" id="UP000479710"/>
    </source>
</evidence>
<sequence>MTRPKQREEEETLIYLHSTDTSGKRATVPGTLAEVSSVVGEAGCIHGDAAKTPMAGRLAPSASVEQWALGRDGPSTDY</sequence>
<dbReference type="EMBL" id="SPHZ02000006">
    <property type="protein sequence ID" value="KAF0912552.1"/>
    <property type="molecule type" value="Genomic_DNA"/>
</dbReference>
<protein>
    <submittedName>
        <fullName evidence="1">Uncharacterized protein</fullName>
    </submittedName>
</protein>
<proteinExistence type="predicted"/>
<organism evidence="1 2">
    <name type="scientific">Oryza meyeriana var. granulata</name>
    <dbReference type="NCBI Taxonomy" id="110450"/>
    <lineage>
        <taxon>Eukaryota</taxon>
        <taxon>Viridiplantae</taxon>
        <taxon>Streptophyta</taxon>
        <taxon>Embryophyta</taxon>
        <taxon>Tracheophyta</taxon>
        <taxon>Spermatophyta</taxon>
        <taxon>Magnoliopsida</taxon>
        <taxon>Liliopsida</taxon>
        <taxon>Poales</taxon>
        <taxon>Poaceae</taxon>
        <taxon>BOP clade</taxon>
        <taxon>Oryzoideae</taxon>
        <taxon>Oryzeae</taxon>
        <taxon>Oryzinae</taxon>
        <taxon>Oryza</taxon>
        <taxon>Oryza meyeriana</taxon>
    </lineage>
</organism>
<keyword evidence="2" id="KW-1185">Reference proteome</keyword>
<dbReference type="Proteomes" id="UP000479710">
    <property type="component" value="Unassembled WGS sequence"/>
</dbReference>
<comment type="caution">
    <text evidence="1">The sequence shown here is derived from an EMBL/GenBank/DDBJ whole genome shotgun (WGS) entry which is preliminary data.</text>
</comment>
<name>A0A6G1DK09_9ORYZ</name>
<dbReference type="AlphaFoldDB" id="A0A6G1DK09"/>